<feature type="transmembrane region" description="Helical" evidence="1">
    <location>
        <begin position="7"/>
        <end position="26"/>
    </location>
</feature>
<feature type="transmembrane region" description="Helical" evidence="1">
    <location>
        <begin position="359"/>
        <end position="382"/>
    </location>
</feature>
<feature type="transmembrane region" description="Helical" evidence="1">
    <location>
        <begin position="322"/>
        <end position="338"/>
    </location>
</feature>
<feature type="transmembrane region" description="Helical" evidence="1">
    <location>
        <begin position="194"/>
        <end position="216"/>
    </location>
</feature>
<feature type="transmembrane region" description="Helical" evidence="1">
    <location>
        <begin position="464"/>
        <end position="485"/>
    </location>
</feature>
<keyword evidence="3" id="KW-1185">Reference proteome</keyword>
<keyword evidence="1" id="KW-1133">Transmembrane helix</keyword>
<feature type="transmembrane region" description="Helical" evidence="1">
    <location>
        <begin position="222"/>
        <end position="238"/>
    </location>
</feature>
<dbReference type="EMBL" id="CP042997">
    <property type="protein sequence ID" value="QEH34453.1"/>
    <property type="molecule type" value="Genomic_DNA"/>
</dbReference>
<feature type="transmembrane region" description="Helical" evidence="1">
    <location>
        <begin position="94"/>
        <end position="115"/>
    </location>
</feature>
<protein>
    <submittedName>
        <fullName evidence="2">Uncharacterized protein</fullName>
    </submittedName>
</protein>
<feature type="transmembrane region" description="Helical" evidence="1">
    <location>
        <begin position="394"/>
        <end position="413"/>
    </location>
</feature>
<keyword evidence="1" id="KW-0472">Membrane</keyword>
<feature type="transmembrane region" description="Helical" evidence="1">
    <location>
        <begin position="127"/>
        <end position="144"/>
    </location>
</feature>
<evidence type="ECO:0000256" key="1">
    <source>
        <dbReference type="SAM" id="Phobius"/>
    </source>
</evidence>
<evidence type="ECO:0000313" key="2">
    <source>
        <dbReference type="EMBL" id="QEH34453.1"/>
    </source>
</evidence>
<dbReference type="RefSeq" id="WP_210420526.1">
    <property type="nucleotide sequence ID" value="NZ_CP042997.1"/>
</dbReference>
<keyword evidence="1" id="KW-0812">Transmembrane</keyword>
<evidence type="ECO:0000313" key="3">
    <source>
        <dbReference type="Proteomes" id="UP000324233"/>
    </source>
</evidence>
<dbReference type="AlphaFoldDB" id="A0A5B9W1N4"/>
<proteinExistence type="predicted"/>
<reference evidence="2 3" key="1">
    <citation type="submission" date="2019-08" db="EMBL/GenBank/DDBJ databases">
        <title>Deep-cultivation of Planctomycetes and their phenomic and genomic characterization uncovers novel biology.</title>
        <authorList>
            <person name="Wiegand S."/>
            <person name="Jogler M."/>
            <person name="Boedeker C."/>
            <person name="Pinto D."/>
            <person name="Vollmers J."/>
            <person name="Rivas-Marin E."/>
            <person name="Kohn T."/>
            <person name="Peeters S.H."/>
            <person name="Heuer A."/>
            <person name="Rast P."/>
            <person name="Oberbeckmann S."/>
            <person name="Bunk B."/>
            <person name="Jeske O."/>
            <person name="Meyerdierks A."/>
            <person name="Storesund J.E."/>
            <person name="Kallscheuer N."/>
            <person name="Luecker S."/>
            <person name="Lage O.M."/>
            <person name="Pohl T."/>
            <person name="Merkel B.J."/>
            <person name="Hornburger P."/>
            <person name="Mueller R.-W."/>
            <person name="Bruemmer F."/>
            <person name="Labrenz M."/>
            <person name="Spormann A.M."/>
            <person name="Op den Camp H."/>
            <person name="Overmann J."/>
            <person name="Amann R."/>
            <person name="Jetten M.S.M."/>
            <person name="Mascher T."/>
            <person name="Medema M.H."/>
            <person name="Devos D.P."/>
            <person name="Kaster A.-K."/>
            <person name="Ovreas L."/>
            <person name="Rohde M."/>
            <person name="Galperin M.Y."/>
            <person name="Jogler C."/>
        </authorList>
    </citation>
    <scope>NUCLEOTIDE SEQUENCE [LARGE SCALE GENOMIC DNA]</scope>
    <source>
        <strain evidence="2 3">OJF2</strain>
    </source>
</reference>
<feature type="transmembrane region" description="Helical" evidence="1">
    <location>
        <begin position="164"/>
        <end position="182"/>
    </location>
</feature>
<accession>A0A5B9W1N4</accession>
<feature type="transmembrane region" description="Helical" evidence="1">
    <location>
        <begin position="425"/>
        <end position="444"/>
    </location>
</feature>
<organism evidence="2 3">
    <name type="scientific">Aquisphaera giovannonii</name>
    <dbReference type="NCBI Taxonomy" id="406548"/>
    <lineage>
        <taxon>Bacteria</taxon>
        <taxon>Pseudomonadati</taxon>
        <taxon>Planctomycetota</taxon>
        <taxon>Planctomycetia</taxon>
        <taxon>Isosphaerales</taxon>
        <taxon>Isosphaeraceae</taxon>
        <taxon>Aquisphaera</taxon>
    </lineage>
</organism>
<feature type="transmembrane region" description="Helical" evidence="1">
    <location>
        <begin position="250"/>
        <end position="269"/>
    </location>
</feature>
<name>A0A5B9W1N4_9BACT</name>
<sequence length="527" mass="55675">MSHALGRVRGVSIGLTALALSIGWGIRGNFGHEYGAMLPGALAAMAAVLTSGRRDWLPAVPFFAMFGALGWSFGGSISYMQVIGYTHSGHSLSVLYGFANLFVIGFLWAAPGGAGTAFTAEASPRRVAELFTPMGAVFLAWWLQGVAIEPALRGLGVDLNWYDTDWVAATLALAAAGLVAAARRRVDRSTSLVIHMAAGWWAGFALLVLVLGLRMTPPRGDNWAGCLGMVMGILAYCLRHGLPEVARATLVTGFLGGIGFAAASMLKLVEVTSGYETNWHSVLEQTTGLFNGIAVALAMRGLARRVGPLPEAAEMPPVRRCRMLAVAFVLLMIPYLNLRKNVADWTRRSVPEVMYGIPAWAWFDAAFAAVAAGLAVLLVRHARRPLAVVPSTPLGAGQALFLLLLAIMVVGNFERALVGFADQRLITEGVIHVNAVLCAVWLLVSDSRPDVSPALGESGPPRRWGRLVAAGLAAAAVSVLADWAIVRGIYGDRFAGHANLHIRFGPGATTGSSRGGPAPADANVRGR</sequence>
<gene>
    <name evidence="2" type="ORF">OJF2_29920</name>
</gene>
<feature type="transmembrane region" description="Helical" evidence="1">
    <location>
        <begin position="32"/>
        <end position="49"/>
    </location>
</feature>
<feature type="transmembrane region" description="Helical" evidence="1">
    <location>
        <begin position="56"/>
        <end position="74"/>
    </location>
</feature>
<dbReference type="Proteomes" id="UP000324233">
    <property type="component" value="Chromosome"/>
</dbReference>
<dbReference type="KEGG" id="agv:OJF2_29920"/>